<name>A0ABV8FY32_9ACTN</name>
<protein>
    <submittedName>
        <fullName evidence="6">Amino acid ABC transporter ATP-binding protein</fullName>
    </submittedName>
</protein>
<organism evidence="6 7">
    <name type="scientific">Nocardiopsis sediminis</name>
    <dbReference type="NCBI Taxonomy" id="1778267"/>
    <lineage>
        <taxon>Bacteria</taxon>
        <taxon>Bacillati</taxon>
        <taxon>Actinomycetota</taxon>
        <taxon>Actinomycetes</taxon>
        <taxon>Streptosporangiales</taxon>
        <taxon>Nocardiopsidaceae</taxon>
        <taxon>Nocardiopsis</taxon>
    </lineage>
</organism>
<dbReference type="Gene3D" id="3.40.50.300">
    <property type="entry name" value="P-loop containing nucleotide triphosphate hydrolases"/>
    <property type="match status" value="1"/>
</dbReference>
<evidence type="ECO:0000313" key="6">
    <source>
        <dbReference type="EMBL" id="MFC3999675.1"/>
    </source>
</evidence>
<comment type="similarity">
    <text evidence="1">Belongs to the ABC transporter superfamily.</text>
</comment>
<evidence type="ECO:0000256" key="2">
    <source>
        <dbReference type="ARBA" id="ARBA00022448"/>
    </source>
</evidence>
<dbReference type="SUPFAM" id="SSF52540">
    <property type="entry name" value="P-loop containing nucleoside triphosphate hydrolases"/>
    <property type="match status" value="1"/>
</dbReference>
<dbReference type="EMBL" id="JBHSBH010000015">
    <property type="protein sequence ID" value="MFC3999675.1"/>
    <property type="molecule type" value="Genomic_DNA"/>
</dbReference>
<evidence type="ECO:0000256" key="1">
    <source>
        <dbReference type="ARBA" id="ARBA00005417"/>
    </source>
</evidence>
<dbReference type="InterPro" id="IPR017871">
    <property type="entry name" value="ABC_transporter-like_CS"/>
</dbReference>
<dbReference type="PIRSF" id="PIRSF039085">
    <property type="entry name" value="ABC_ATPase_HisP"/>
    <property type="match status" value="1"/>
</dbReference>
<dbReference type="InterPro" id="IPR030679">
    <property type="entry name" value="ABC_ATPase_HisP-typ"/>
</dbReference>
<feature type="domain" description="ABC transporter" evidence="5">
    <location>
        <begin position="2"/>
        <end position="246"/>
    </location>
</feature>
<evidence type="ECO:0000256" key="3">
    <source>
        <dbReference type="ARBA" id="ARBA00022741"/>
    </source>
</evidence>
<dbReference type="GO" id="GO:0005524">
    <property type="term" value="F:ATP binding"/>
    <property type="evidence" value="ECO:0007669"/>
    <property type="project" value="UniProtKB-KW"/>
</dbReference>
<dbReference type="InterPro" id="IPR050086">
    <property type="entry name" value="MetN_ABC_transporter-like"/>
</dbReference>
<dbReference type="CDD" id="cd03262">
    <property type="entry name" value="ABC_HisP_GlnQ"/>
    <property type="match status" value="1"/>
</dbReference>
<dbReference type="SMART" id="SM00382">
    <property type="entry name" value="AAA"/>
    <property type="match status" value="1"/>
</dbReference>
<evidence type="ECO:0000256" key="4">
    <source>
        <dbReference type="ARBA" id="ARBA00022840"/>
    </source>
</evidence>
<keyword evidence="4 6" id="KW-0067">ATP-binding</keyword>
<dbReference type="Pfam" id="PF00005">
    <property type="entry name" value="ABC_tran"/>
    <property type="match status" value="1"/>
</dbReference>
<dbReference type="PANTHER" id="PTHR43166:SF4">
    <property type="entry name" value="PHOSPHONATES IMPORT ATP-BINDING PROTEIN PHNC"/>
    <property type="match status" value="1"/>
</dbReference>
<dbReference type="PROSITE" id="PS50893">
    <property type="entry name" value="ABC_TRANSPORTER_2"/>
    <property type="match status" value="1"/>
</dbReference>
<sequence length="250" mass="27508">MVVAENVHKSFGRLEVLRGIDIEVRRGEVMCVIGPSGSGKSTFLRCVNHLEKVSSGRLWVNGQLMGYRQKGGKLYELRDTQVAAQRRGIGMVFQNFNLFPHMSVLGNVMEAPVQVKGEKKAEVRENALHLLERVGLADKAASYPRQLSGGQQQRVAIARALAMRPDLMLFDEPTSALDPELVGEVLDVMKDLAQEGMTMIVVTHEMGFAREVGDSLVFMDGGVVVESGAPHDVLGSPRHERTRAFLSKVL</sequence>
<dbReference type="InterPro" id="IPR027417">
    <property type="entry name" value="P-loop_NTPase"/>
</dbReference>
<dbReference type="InterPro" id="IPR003593">
    <property type="entry name" value="AAA+_ATPase"/>
</dbReference>
<dbReference type="RefSeq" id="WP_378538242.1">
    <property type="nucleotide sequence ID" value="NZ_JBHSBH010000015.1"/>
</dbReference>
<dbReference type="Proteomes" id="UP001595847">
    <property type="component" value="Unassembled WGS sequence"/>
</dbReference>
<evidence type="ECO:0000259" key="5">
    <source>
        <dbReference type="PROSITE" id="PS50893"/>
    </source>
</evidence>
<proteinExistence type="inferred from homology"/>
<dbReference type="PROSITE" id="PS00211">
    <property type="entry name" value="ABC_TRANSPORTER_1"/>
    <property type="match status" value="1"/>
</dbReference>
<keyword evidence="3" id="KW-0547">Nucleotide-binding</keyword>
<evidence type="ECO:0000313" key="7">
    <source>
        <dbReference type="Proteomes" id="UP001595847"/>
    </source>
</evidence>
<comment type="caution">
    <text evidence="6">The sequence shown here is derived from an EMBL/GenBank/DDBJ whole genome shotgun (WGS) entry which is preliminary data.</text>
</comment>
<keyword evidence="2" id="KW-0813">Transport</keyword>
<gene>
    <name evidence="6" type="ORF">ACFOVU_27430</name>
</gene>
<keyword evidence="7" id="KW-1185">Reference proteome</keyword>
<dbReference type="InterPro" id="IPR003439">
    <property type="entry name" value="ABC_transporter-like_ATP-bd"/>
</dbReference>
<accession>A0ABV8FY32</accession>
<reference evidence="7" key="1">
    <citation type="journal article" date="2019" name="Int. J. Syst. Evol. Microbiol.">
        <title>The Global Catalogue of Microorganisms (GCM) 10K type strain sequencing project: providing services to taxonomists for standard genome sequencing and annotation.</title>
        <authorList>
            <consortium name="The Broad Institute Genomics Platform"/>
            <consortium name="The Broad Institute Genome Sequencing Center for Infectious Disease"/>
            <person name="Wu L."/>
            <person name="Ma J."/>
        </authorList>
    </citation>
    <scope>NUCLEOTIDE SEQUENCE [LARGE SCALE GENOMIC DNA]</scope>
    <source>
        <strain evidence="7">TBRC 1826</strain>
    </source>
</reference>
<dbReference type="PANTHER" id="PTHR43166">
    <property type="entry name" value="AMINO ACID IMPORT ATP-BINDING PROTEIN"/>
    <property type="match status" value="1"/>
</dbReference>